<reference evidence="1" key="1">
    <citation type="submission" date="2023-03" db="UniProtKB">
        <authorList>
            <consortium name="EnsemblPlants"/>
        </authorList>
    </citation>
    <scope>IDENTIFICATION</scope>
</reference>
<proteinExistence type="predicted"/>
<dbReference type="EnsemblPlants" id="MELO3C031414.2.1">
    <property type="protein sequence ID" value="MELO3C031414.2.1"/>
    <property type="gene ID" value="MELO3C031414.2"/>
</dbReference>
<organism evidence="1">
    <name type="scientific">Cucumis melo</name>
    <name type="common">Muskmelon</name>
    <dbReference type="NCBI Taxonomy" id="3656"/>
    <lineage>
        <taxon>Eukaryota</taxon>
        <taxon>Viridiplantae</taxon>
        <taxon>Streptophyta</taxon>
        <taxon>Embryophyta</taxon>
        <taxon>Tracheophyta</taxon>
        <taxon>Spermatophyta</taxon>
        <taxon>Magnoliopsida</taxon>
        <taxon>eudicotyledons</taxon>
        <taxon>Gunneridae</taxon>
        <taxon>Pentapetalae</taxon>
        <taxon>rosids</taxon>
        <taxon>fabids</taxon>
        <taxon>Cucurbitales</taxon>
        <taxon>Cucurbitaceae</taxon>
        <taxon>Benincaseae</taxon>
        <taxon>Cucumis</taxon>
    </lineage>
</organism>
<protein>
    <submittedName>
        <fullName evidence="1">Uncharacterized protein</fullName>
    </submittedName>
</protein>
<evidence type="ECO:0000313" key="1">
    <source>
        <dbReference type="EnsemblPlants" id="MELO3C031414.2.1"/>
    </source>
</evidence>
<dbReference type="AlphaFoldDB" id="A0A9I9EBU6"/>
<dbReference type="Gramene" id="MELO3C031414.2.1">
    <property type="protein sequence ID" value="MELO3C031414.2.1"/>
    <property type="gene ID" value="MELO3C031414.2"/>
</dbReference>
<sequence length="96" mass="11066">GETLNQSPPVLLRPQRQPTTTFYSSYSTCFHFHGVKQMVVATLMKSGMNNLSADVIEISISLKEHDPSISHCELYSNLLFFYWVLKEFIGVMKSWY</sequence>
<accession>A0A9I9EBU6</accession>
<name>A0A9I9EBU6_CUCME</name>